<gene>
    <name evidence="2" type="ORF">N309_08726</name>
</gene>
<organism evidence="2 3">
    <name type="scientific">Tinamus guttatus</name>
    <name type="common">White-throated tinamou</name>
    <dbReference type="NCBI Taxonomy" id="94827"/>
    <lineage>
        <taxon>Eukaryota</taxon>
        <taxon>Metazoa</taxon>
        <taxon>Chordata</taxon>
        <taxon>Craniata</taxon>
        <taxon>Vertebrata</taxon>
        <taxon>Euteleostomi</taxon>
        <taxon>Archelosauria</taxon>
        <taxon>Archosauria</taxon>
        <taxon>Dinosauria</taxon>
        <taxon>Saurischia</taxon>
        <taxon>Theropoda</taxon>
        <taxon>Coelurosauria</taxon>
        <taxon>Aves</taxon>
        <taxon>Palaeognathae</taxon>
        <taxon>Tinamiformes</taxon>
        <taxon>Tinamidae</taxon>
        <taxon>Tinamus</taxon>
    </lineage>
</organism>
<proteinExistence type="predicted"/>
<dbReference type="AlphaFoldDB" id="A0A099ZAE2"/>
<evidence type="ECO:0000313" key="2">
    <source>
        <dbReference type="EMBL" id="KGL77943.1"/>
    </source>
</evidence>
<dbReference type="EMBL" id="KL890636">
    <property type="protein sequence ID" value="KGL77943.1"/>
    <property type="molecule type" value="Genomic_DNA"/>
</dbReference>
<feature type="non-terminal residue" evidence="2">
    <location>
        <position position="38"/>
    </location>
</feature>
<evidence type="ECO:0000256" key="1">
    <source>
        <dbReference type="SAM" id="MobiDB-lite"/>
    </source>
</evidence>
<name>A0A099ZAE2_TINGU</name>
<feature type="non-terminal residue" evidence="2">
    <location>
        <position position="1"/>
    </location>
</feature>
<accession>A0A099ZAE2</accession>
<evidence type="ECO:0000313" key="3">
    <source>
        <dbReference type="Proteomes" id="UP000053641"/>
    </source>
</evidence>
<sequence>LEPAGHPHEGAERGAGGCSCQEPQGHLVSGDAVGILAH</sequence>
<protein>
    <submittedName>
        <fullName evidence="2">Uncharacterized protein</fullName>
    </submittedName>
</protein>
<keyword evidence="3" id="KW-1185">Reference proteome</keyword>
<feature type="region of interest" description="Disordered" evidence="1">
    <location>
        <begin position="1"/>
        <end position="38"/>
    </location>
</feature>
<dbReference type="Proteomes" id="UP000053641">
    <property type="component" value="Unassembled WGS sequence"/>
</dbReference>
<feature type="compositionally biased region" description="Basic and acidic residues" evidence="1">
    <location>
        <begin position="1"/>
        <end position="12"/>
    </location>
</feature>
<reference evidence="2 3" key="1">
    <citation type="submission" date="2014-06" db="EMBL/GenBank/DDBJ databases">
        <title>Genome evolution of avian class.</title>
        <authorList>
            <person name="Zhang G."/>
            <person name="Li C."/>
        </authorList>
    </citation>
    <scope>NUCLEOTIDE SEQUENCE [LARGE SCALE GENOMIC DNA]</scope>
    <source>
        <strain evidence="2">BGI_N309</strain>
    </source>
</reference>